<feature type="binding site" evidence="12">
    <location>
        <position position="181"/>
    </location>
    <ligand>
        <name>pyridoxal 5'-phosphate</name>
        <dbReference type="ChEBI" id="CHEBI:597326"/>
    </ligand>
</feature>
<dbReference type="PIRSF" id="PIRSF000525">
    <property type="entry name" value="SerC"/>
    <property type="match status" value="1"/>
</dbReference>
<evidence type="ECO:0000256" key="5">
    <source>
        <dbReference type="ARBA" id="ARBA00022605"/>
    </source>
</evidence>
<dbReference type="GO" id="GO:0008615">
    <property type="term" value="P:pyridoxine biosynthetic process"/>
    <property type="evidence" value="ECO:0007669"/>
    <property type="project" value="UniProtKB-UniRule"/>
</dbReference>
<keyword evidence="4 12" id="KW-0032">Aminotransferase</keyword>
<dbReference type="AlphaFoldDB" id="A0A327R1P5"/>
<keyword evidence="9 12" id="KW-0718">Serine biosynthesis</keyword>
<comment type="cofactor">
    <cofactor evidence="12">
        <name>pyridoxal 5'-phosphate</name>
        <dbReference type="ChEBI" id="CHEBI:597326"/>
    </cofactor>
    <text evidence="12">Binds 1 pyridoxal phosphate per subunit.</text>
</comment>
<dbReference type="HAMAP" id="MF_00160">
    <property type="entry name" value="SerC_aminotrans_5"/>
    <property type="match status" value="1"/>
</dbReference>
<comment type="similarity">
    <text evidence="3 12">Belongs to the class-V pyridoxal-phosphate-dependent aminotransferase family. SerC subfamily.</text>
</comment>
<feature type="binding site" evidence="12">
    <location>
        <position position="114"/>
    </location>
    <ligand>
        <name>pyridoxal 5'-phosphate</name>
        <dbReference type="ChEBI" id="CHEBI:597326"/>
    </ligand>
</feature>
<comment type="caution">
    <text evidence="14">The sequence shown here is derived from an EMBL/GenBank/DDBJ whole genome shotgun (WGS) entry which is preliminary data.</text>
</comment>
<dbReference type="InterPro" id="IPR015422">
    <property type="entry name" value="PyrdxlP-dep_Trfase_small"/>
</dbReference>
<evidence type="ECO:0000256" key="3">
    <source>
        <dbReference type="ARBA" id="ARBA00006904"/>
    </source>
</evidence>
<evidence type="ECO:0000256" key="1">
    <source>
        <dbReference type="ARBA" id="ARBA00004915"/>
    </source>
</evidence>
<feature type="binding site" evidence="12">
    <location>
        <begin position="246"/>
        <end position="247"/>
    </location>
    <ligand>
        <name>pyridoxal 5'-phosphate</name>
        <dbReference type="ChEBI" id="CHEBI:597326"/>
    </ligand>
</feature>
<comment type="subcellular location">
    <subcellularLocation>
        <location evidence="12">Cytoplasm</location>
    </subcellularLocation>
</comment>
<keyword evidence="12" id="KW-0963">Cytoplasm</keyword>
<dbReference type="GO" id="GO:0030170">
    <property type="term" value="F:pyridoxal phosphate binding"/>
    <property type="evidence" value="ECO:0007669"/>
    <property type="project" value="UniProtKB-UniRule"/>
</dbReference>
<dbReference type="GO" id="GO:0004648">
    <property type="term" value="F:O-phospho-L-serine:2-oxoglutarate aminotransferase activity"/>
    <property type="evidence" value="ECO:0007669"/>
    <property type="project" value="UniProtKB-UniRule"/>
</dbReference>
<evidence type="ECO:0000256" key="9">
    <source>
        <dbReference type="ARBA" id="ARBA00023299"/>
    </source>
</evidence>
<comment type="caution">
    <text evidence="12">Lacks conserved residue(s) required for the propagation of feature annotation.</text>
</comment>
<name>A0A327R1P5_9BACT</name>
<comment type="subunit">
    <text evidence="12">Homodimer.</text>
</comment>
<accession>A0A327R1P5</accession>
<protein>
    <recommendedName>
        <fullName evidence="12">Phosphoserine aminotransferase</fullName>
        <ecNumber evidence="12">2.6.1.52</ecNumber>
    </recommendedName>
    <alternativeName>
        <fullName evidence="12">Phosphohydroxythreonine aminotransferase</fullName>
        <shortName evidence="12">PSAT</shortName>
    </alternativeName>
</protein>
<dbReference type="Pfam" id="PF00266">
    <property type="entry name" value="Aminotran_5"/>
    <property type="match status" value="1"/>
</dbReference>
<feature type="binding site" evidence="12">
    <location>
        <position position="54"/>
    </location>
    <ligand>
        <name>L-glutamate</name>
        <dbReference type="ChEBI" id="CHEBI:29985"/>
    </ligand>
</feature>
<dbReference type="RefSeq" id="WP_245952508.1">
    <property type="nucleotide sequence ID" value="NZ_QLLL01000001.1"/>
</dbReference>
<dbReference type="InterPro" id="IPR015421">
    <property type="entry name" value="PyrdxlP-dep_Trfase_major"/>
</dbReference>
<evidence type="ECO:0000256" key="12">
    <source>
        <dbReference type="HAMAP-Rule" id="MF_00160"/>
    </source>
</evidence>
<dbReference type="NCBIfam" id="NF003764">
    <property type="entry name" value="PRK05355.1"/>
    <property type="match status" value="1"/>
</dbReference>
<keyword evidence="6 12" id="KW-0808">Transferase</keyword>
<evidence type="ECO:0000256" key="7">
    <source>
        <dbReference type="ARBA" id="ARBA00022898"/>
    </source>
</evidence>
<comment type="function">
    <text evidence="12">Catalyzes the reversible conversion of 3-phosphohydroxypyruvate to phosphoserine and of 3-hydroxy-2-oxo-4-phosphonooxybutanoate to phosphohydroxythreonine.</text>
</comment>
<dbReference type="InterPro" id="IPR015424">
    <property type="entry name" value="PyrdxlP-dep_Trfase"/>
</dbReference>
<dbReference type="PANTHER" id="PTHR43247">
    <property type="entry name" value="PHOSPHOSERINE AMINOTRANSFERASE"/>
    <property type="match status" value="1"/>
</dbReference>
<evidence type="ECO:0000256" key="6">
    <source>
        <dbReference type="ARBA" id="ARBA00022679"/>
    </source>
</evidence>
<keyword evidence="7 12" id="KW-0663">Pyridoxal phosphate</keyword>
<evidence type="ECO:0000259" key="13">
    <source>
        <dbReference type="Pfam" id="PF00266"/>
    </source>
</evidence>
<dbReference type="UniPathway" id="UPA00135">
    <property type="reaction ID" value="UER00197"/>
</dbReference>
<comment type="catalytic activity">
    <reaction evidence="10 12">
        <text>4-(phosphooxy)-L-threonine + 2-oxoglutarate = (R)-3-hydroxy-2-oxo-4-phosphooxybutanoate + L-glutamate</text>
        <dbReference type="Rhea" id="RHEA:16573"/>
        <dbReference type="ChEBI" id="CHEBI:16810"/>
        <dbReference type="ChEBI" id="CHEBI:29985"/>
        <dbReference type="ChEBI" id="CHEBI:58452"/>
        <dbReference type="ChEBI" id="CHEBI:58538"/>
        <dbReference type="EC" id="2.6.1.52"/>
    </reaction>
</comment>
<evidence type="ECO:0000256" key="2">
    <source>
        <dbReference type="ARBA" id="ARBA00005099"/>
    </source>
</evidence>
<feature type="domain" description="Aminotransferase class V" evidence="13">
    <location>
        <begin position="17"/>
        <end position="355"/>
    </location>
</feature>
<evidence type="ECO:0000256" key="10">
    <source>
        <dbReference type="ARBA" id="ARBA00047630"/>
    </source>
</evidence>
<dbReference type="InterPro" id="IPR000192">
    <property type="entry name" value="Aminotrans_V_dom"/>
</dbReference>
<dbReference type="EMBL" id="QLLL01000001">
    <property type="protein sequence ID" value="RAJ10580.1"/>
    <property type="molecule type" value="Genomic_DNA"/>
</dbReference>
<comment type="pathway">
    <text evidence="1 12">Cofactor biosynthesis; pyridoxine 5'-phosphate biosynthesis; pyridoxine 5'-phosphate from D-erythrose 4-phosphate: step 3/5.</text>
</comment>
<evidence type="ECO:0000313" key="14">
    <source>
        <dbReference type="EMBL" id="RAJ10580.1"/>
    </source>
</evidence>
<evidence type="ECO:0000256" key="8">
    <source>
        <dbReference type="ARBA" id="ARBA00023096"/>
    </source>
</evidence>
<feature type="modified residue" description="N6-(pyridoxal phosphate)lysine" evidence="12">
    <location>
        <position position="205"/>
    </location>
</feature>
<keyword evidence="5 12" id="KW-0028">Amino-acid biosynthesis</keyword>
<dbReference type="FunFam" id="3.40.640.10:FF:000010">
    <property type="entry name" value="Phosphoserine aminotransferase"/>
    <property type="match status" value="1"/>
</dbReference>
<reference evidence="14 15" key="1">
    <citation type="submission" date="2018-06" db="EMBL/GenBank/DDBJ databases">
        <title>Genomic Encyclopedia of Archaeal and Bacterial Type Strains, Phase II (KMG-II): from individual species to whole genera.</title>
        <authorList>
            <person name="Goeker M."/>
        </authorList>
    </citation>
    <scope>NUCLEOTIDE SEQUENCE [LARGE SCALE GENOMIC DNA]</scope>
    <source>
        <strain evidence="14 15">DSM 23857</strain>
    </source>
</reference>
<feature type="binding site" evidence="12">
    <location>
        <begin position="88"/>
        <end position="89"/>
    </location>
    <ligand>
        <name>pyridoxal 5'-phosphate</name>
        <dbReference type="ChEBI" id="CHEBI:597326"/>
    </ligand>
</feature>
<dbReference type="SUPFAM" id="SSF53383">
    <property type="entry name" value="PLP-dependent transferases"/>
    <property type="match status" value="1"/>
</dbReference>
<dbReference type="PANTHER" id="PTHR43247:SF1">
    <property type="entry name" value="PHOSPHOSERINE AMINOTRANSFERASE"/>
    <property type="match status" value="1"/>
</dbReference>
<comment type="pathway">
    <text evidence="2 12">Amino-acid biosynthesis; L-serine biosynthesis; L-serine from 3-phospho-D-glycerate: step 2/3.</text>
</comment>
<gene>
    <name evidence="12" type="primary">serC</name>
    <name evidence="14" type="ORF">LX64_00185</name>
</gene>
<dbReference type="NCBIfam" id="TIGR01364">
    <property type="entry name" value="serC_1"/>
    <property type="match status" value="1"/>
</dbReference>
<evidence type="ECO:0000256" key="11">
    <source>
        <dbReference type="ARBA" id="ARBA00049007"/>
    </source>
</evidence>
<dbReference type="Gene3D" id="3.90.1150.10">
    <property type="entry name" value="Aspartate Aminotransferase, domain 1"/>
    <property type="match status" value="1"/>
</dbReference>
<dbReference type="UniPathway" id="UPA00244">
    <property type="reaction ID" value="UER00311"/>
</dbReference>
<keyword evidence="15" id="KW-1185">Reference proteome</keyword>
<dbReference type="EC" id="2.6.1.52" evidence="12"/>
<dbReference type="Gene3D" id="3.40.640.10">
    <property type="entry name" value="Type I PLP-dependent aspartate aminotransferase-like (Major domain)"/>
    <property type="match status" value="1"/>
</dbReference>
<dbReference type="GO" id="GO:0005737">
    <property type="term" value="C:cytoplasm"/>
    <property type="evidence" value="ECO:0007669"/>
    <property type="project" value="UniProtKB-SubCell"/>
</dbReference>
<feature type="binding site" evidence="12">
    <location>
        <position position="162"/>
    </location>
    <ligand>
        <name>pyridoxal 5'-phosphate</name>
        <dbReference type="ChEBI" id="CHEBI:597326"/>
    </ligand>
</feature>
<dbReference type="Proteomes" id="UP000249547">
    <property type="component" value="Unassembled WGS sequence"/>
</dbReference>
<dbReference type="InterPro" id="IPR022278">
    <property type="entry name" value="Pser_aminoTfrase"/>
</dbReference>
<organism evidence="14 15">
    <name type="scientific">Chitinophaga skermanii</name>
    <dbReference type="NCBI Taxonomy" id="331697"/>
    <lineage>
        <taxon>Bacteria</taxon>
        <taxon>Pseudomonadati</taxon>
        <taxon>Bacteroidota</taxon>
        <taxon>Chitinophagia</taxon>
        <taxon>Chitinophagales</taxon>
        <taxon>Chitinophagaceae</taxon>
        <taxon>Chitinophaga</taxon>
    </lineage>
</organism>
<dbReference type="FunFam" id="3.90.1150.10:FF:000006">
    <property type="entry name" value="Phosphoserine aminotransferase"/>
    <property type="match status" value="1"/>
</dbReference>
<comment type="catalytic activity">
    <reaction evidence="11 12">
        <text>O-phospho-L-serine + 2-oxoglutarate = 3-phosphooxypyruvate + L-glutamate</text>
        <dbReference type="Rhea" id="RHEA:14329"/>
        <dbReference type="ChEBI" id="CHEBI:16810"/>
        <dbReference type="ChEBI" id="CHEBI:18110"/>
        <dbReference type="ChEBI" id="CHEBI:29985"/>
        <dbReference type="ChEBI" id="CHEBI:57524"/>
        <dbReference type="EC" id="2.6.1.52"/>
    </reaction>
</comment>
<evidence type="ECO:0000313" key="15">
    <source>
        <dbReference type="Proteomes" id="UP000249547"/>
    </source>
</evidence>
<proteinExistence type="inferred from homology"/>
<keyword evidence="8 12" id="KW-0664">Pyridoxine biosynthesis</keyword>
<dbReference type="GO" id="GO:0006564">
    <property type="term" value="P:L-serine biosynthetic process"/>
    <property type="evidence" value="ECO:0007669"/>
    <property type="project" value="UniProtKB-UniRule"/>
</dbReference>
<evidence type="ECO:0000256" key="4">
    <source>
        <dbReference type="ARBA" id="ARBA00022576"/>
    </source>
</evidence>
<feature type="binding site" evidence="12">
    <location>
        <position position="204"/>
    </location>
    <ligand>
        <name>pyridoxal 5'-phosphate</name>
        <dbReference type="ChEBI" id="CHEBI:597326"/>
    </ligand>
</feature>
<sequence length="369" mass="41383">MEKANNEFNLDRKMKVHNFNAGPSVLPNEVLYKASKALIDFDGTGMSILEIGHRTPYFMAVMDEARSLARELMQLDDDFEVMFLHGGASTQFMQVPMNLLDSGETAAIIDTGVWSSKAIKETKNFGFVDVIASSKDANYTYIPKNYTIPPQAKYLHLTSNNTIYGTQYHSFPQTDVPVVVDMSSDILSRQLDYNQFSLIYAGVQKNMGAAGATMVAVRKSMLGKVSRKIPTILDYNQHIENGSMLNTPPVFAIYISMLTLRWLKGQGGLAGIEKLNEKKAALLYDEIDHNPLFRGTVAKEDRSLMNVCFIMDKPELEEEFVKFCKKEDIVGIKGHRLSGGFRASLYNALPMESVEVMVEAMKYFSLKKV</sequence>